<proteinExistence type="predicted"/>
<dbReference type="Proteomes" id="UP000290796">
    <property type="component" value="Segment"/>
</dbReference>
<feature type="region of interest" description="Disordered" evidence="1">
    <location>
        <begin position="87"/>
        <end position="111"/>
    </location>
</feature>
<evidence type="ECO:0000313" key="3">
    <source>
        <dbReference type="Proteomes" id="UP000290796"/>
    </source>
</evidence>
<sequence>MITRDGARGRLLPWTTEGRPCFLEADGGVLSQLADDMEDAQLAMGQHELTNARKVLADPTSPNATVRYAAIRLAECLTDALRVAESRGMRLPDPDDDEDENDAQTPAEALG</sequence>
<organism evidence="2 3">
    <name type="scientific">Streptomyces phage Euratis</name>
    <dbReference type="NCBI Taxonomy" id="2510569"/>
    <lineage>
        <taxon>Viruses</taxon>
        <taxon>Duplodnaviria</taxon>
        <taxon>Heunggongvirae</taxon>
        <taxon>Uroviricota</taxon>
        <taxon>Caudoviricetes</taxon>
        <taxon>Colingsworthviridae</taxon>
        <taxon>Vashvirus</taxon>
        <taxon>Vashvirus euratis</taxon>
    </lineage>
</organism>
<gene>
    <name evidence="2" type="primary">53</name>
    <name evidence="2" type="ORF">SEA_EURATIS_53</name>
</gene>
<protein>
    <submittedName>
        <fullName evidence="2">Uncharacterized protein</fullName>
    </submittedName>
</protein>
<evidence type="ECO:0000313" key="2">
    <source>
        <dbReference type="EMBL" id="QAX94048.1"/>
    </source>
</evidence>
<evidence type="ECO:0000256" key="1">
    <source>
        <dbReference type="SAM" id="MobiDB-lite"/>
    </source>
</evidence>
<dbReference type="EMBL" id="MK450426">
    <property type="protein sequence ID" value="QAX94048.1"/>
    <property type="molecule type" value="Genomic_DNA"/>
</dbReference>
<reference evidence="2 3" key="1">
    <citation type="submission" date="2019-01" db="EMBL/GenBank/DDBJ databases">
        <authorList>
            <person name="Russe A."/>
            <person name="Sprabary S.L."/>
            <person name="Nayek S."/>
            <person name="Klug H.M."/>
            <person name="Layton S.R."/>
            <person name="Kim T."/>
            <person name="Hughes L.E."/>
            <person name="Garlena R.A."/>
            <person name="Russell D.A."/>
            <person name="Pope W.H."/>
            <person name="Jacobs-Sera D."/>
            <person name="Hatfull G.F."/>
        </authorList>
    </citation>
    <scope>NUCLEOTIDE SEQUENCE [LARGE SCALE GENOMIC DNA]</scope>
</reference>
<keyword evidence="3" id="KW-1185">Reference proteome</keyword>
<accession>A0A411B126</accession>
<name>A0A411B126_9CAUD</name>